<dbReference type="EMBL" id="SLXM01000001">
    <property type="protein sequence ID" value="TCP28564.1"/>
    <property type="molecule type" value="Genomic_DNA"/>
</dbReference>
<dbReference type="AlphaFoldDB" id="A0A4R2P3H0"/>
<evidence type="ECO:0000256" key="1">
    <source>
        <dbReference type="SAM" id="Phobius"/>
    </source>
</evidence>
<evidence type="ECO:0000313" key="3">
    <source>
        <dbReference type="Proteomes" id="UP000294564"/>
    </source>
</evidence>
<gene>
    <name evidence="2" type="ORF">EV195_101744</name>
</gene>
<feature type="transmembrane region" description="Helical" evidence="1">
    <location>
        <begin position="114"/>
        <end position="134"/>
    </location>
</feature>
<evidence type="ECO:0000313" key="2">
    <source>
        <dbReference type="EMBL" id="TCP28564.1"/>
    </source>
</evidence>
<feature type="transmembrane region" description="Helical" evidence="1">
    <location>
        <begin position="162"/>
        <end position="182"/>
    </location>
</feature>
<keyword evidence="1" id="KW-1133">Transmembrane helix</keyword>
<organism evidence="2 3">
    <name type="scientific">Tenacibaculum skagerrakense</name>
    <dbReference type="NCBI Taxonomy" id="186571"/>
    <lineage>
        <taxon>Bacteria</taxon>
        <taxon>Pseudomonadati</taxon>
        <taxon>Bacteroidota</taxon>
        <taxon>Flavobacteriia</taxon>
        <taxon>Flavobacteriales</taxon>
        <taxon>Flavobacteriaceae</taxon>
        <taxon>Tenacibaculum</taxon>
    </lineage>
</organism>
<dbReference type="Proteomes" id="UP000294564">
    <property type="component" value="Unassembled WGS sequence"/>
</dbReference>
<name>A0A4R2P3H0_9FLAO</name>
<feature type="transmembrane region" description="Helical" evidence="1">
    <location>
        <begin position="194"/>
        <end position="213"/>
    </location>
</feature>
<protein>
    <submittedName>
        <fullName evidence="2">Membrane protein YqaA with SNARE-associated domain</fullName>
    </submittedName>
</protein>
<sequence length="217" mass="24885">MHANCLTETIMTKKPKKKNKDAHVKRLHNYYQRTGFYMFIWESLKKAFLPLVLIIVALLLFNKYVYNINDGLQKMTETFSRTSLFITFFISETILGLVPPEIFIAWSKKTQEPIFNLSILATLSYLGGITAYYIGKASLKIDAVSEYLEVKMAKHLKNTKKWGSFLILVGALLPLPFAISCLTAGMIKYPVKNVIVFGLFRFIRFAIYAWAIFSVVN</sequence>
<feature type="transmembrane region" description="Helical" evidence="1">
    <location>
        <begin position="47"/>
        <end position="65"/>
    </location>
</feature>
<reference evidence="2 3" key="1">
    <citation type="submission" date="2019-03" db="EMBL/GenBank/DDBJ databases">
        <title>Genomic Encyclopedia of Type Strains, Phase IV (KMG-IV): sequencing the most valuable type-strain genomes for metagenomic binning, comparative biology and taxonomic classification.</title>
        <authorList>
            <person name="Goeker M."/>
        </authorList>
    </citation>
    <scope>NUCLEOTIDE SEQUENCE [LARGE SCALE GENOMIC DNA]</scope>
    <source>
        <strain evidence="2 3">DSM 14836</strain>
    </source>
</reference>
<keyword evidence="1" id="KW-0812">Transmembrane</keyword>
<keyword evidence="3" id="KW-1185">Reference proteome</keyword>
<accession>A0A4R2P3H0</accession>
<feature type="transmembrane region" description="Helical" evidence="1">
    <location>
        <begin position="85"/>
        <end position="107"/>
    </location>
</feature>
<comment type="caution">
    <text evidence="2">The sequence shown here is derived from an EMBL/GenBank/DDBJ whole genome shotgun (WGS) entry which is preliminary data.</text>
</comment>
<proteinExistence type="predicted"/>
<keyword evidence="1" id="KW-0472">Membrane</keyword>